<dbReference type="InterPro" id="IPR036188">
    <property type="entry name" value="FAD/NAD-bd_sf"/>
</dbReference>
<evidence type="ECO:0000256" key="1">
    <source>
        <dbReference type="SAM" id="SignalP"/>
    </source>
</evidence>
<evidence type="ECO:0000313" key="3">
    <source>
        <dbReference type="Proteomes" id="UP000002668"/>
    </source>
</evidence>
<dbReference type="Gene3D" id="3.50.50.60">
    <property type="entry name" value="FAD/NAD(P)-binding domain"/>
    <property type="match status" value="1"/>
</dbReference>
<dbReference type="GeneID" id="13291980"/>
<reference evidence="3" key="1">
    <citation type="journal article" date="2011" name="Nat. Commun.">
        <title>Effector diversification within compartments of the Leptosphaeria maculans genome affected by Repeat-Induced Point mutations.</title>
        <authorList>
            <person name="Rouxel T."/>
            <person name="Grandaubert J."/>
            <person name="Hane J.K."/>
            <person name="Hoede C."/>
            <person name="van de Wouw A.P."/>
            <person name="Couloux A."/>
            <person name="Dominguez V."/>
            <person name="Anthouard V."/>
            <person name="Bally P."/>
            <person name="Bourras S."/>
            <person name="Cozijnsen A.J."/>
            <person name="Ciuffetti L.M."/>
            <person name="Degrave A."/>
            <person name="Dilmaghani A."/>
            <person name="Duret L."/>
            <person name="Fudal I."/>
            <person name="Goodwin S.B."/>
            <person name="Gout L."/>
            <person name="Glaser N."/>
            <person name="Linglin J."/>
            <person name="Kema G.H.J."/>
            <person name="Lapalu N."/>
            <person name="Lawrence C.B."/>
            <person name="May K."/>
            <person name="Meyer M."/>
            <person name="Ollivier B."/>
            <person name="Poulain J."/>
            <person name="Schoch C.L."/>
            <person name="Simon A."/>
            <person name="Spatafora J.W."/>
            <person name="Stachowiak A."/>
            <person name="Turgeon B.G."/>
            <person name="Tyler B.M."/>
            <person name="Vincent D."/>
            <person name="Weissenbach J."/>
            <person name="Amselem J."/>
            <person name="Quesneville H."/>
            <person name="Oliver R.P."/>
            <person name="Wincker P."/>
            <person name="Balesdent M.-H."/>
            <person name="Howlett B.J."/>
        </authorList>
    </citation>
    <scope>NUCLEOTIDE SEQUENCE [LARGE SCALE GENOMIC DNA]</scope>
    <source>
        <strain evidence="3">JN3 / isolate v23.1.3 / race Av1-4-5-6-7-8</strain>
    </source>
</reference>
<dbReference type="Gene3D" id="3.30.70.1990">
    <property type="match status" value="1"/>
</dbReference>
<accession>E4ZG21</accession>
<dbReference type="AlphaFoldDB" id="E4ZG21"/>
<dbReference type="VEuPathDB" id="FungiDB:LEMA_P063670.1"/>
<sequence>MSLKSLLLFSVAALAANPAVIDTDVAIIGGGASGAFAAVRTREDLGKKIVLIEKSDRLGGHTSTWHDPVTKAPFNYGLGVFMNMTAPREFFARFNISLKLPDRAEGRTVFADFNTGKRTNYSEPTPEETAAAIARLGPEWYKYESMMLPTTQNFPSGDSIPNDLLLLWDDFARKYNVEPVTTTIWNNVGIVTDNALMIDMWKVFDPSVLRGVMVPVSEDNSEIFDKVSQLLGNDAMYKSQVVSSRRTDNGVQLQVQGDGGMVTVNAKRLLITIGTNLIDREVYDLDDNEDALLHSVTGNRQWAGLVSHPSLEGFSITNSPAAAAPSNHLVHPRAPSLQAFEFLGNSSTGPVYRTIITTKMEHDMEDAKNVVQTALQNLMIAGTVPDGNVGQVDFKALHDHGMMYRHHSPEQLRADIVRRTNALQGKRSTWYTGASWSVHNAAMLWNATDIILPKMLEGMYDYMISNVHATPIFDEFMALNSSDCLNFWAE</sequence>
<protein>
    <submittedName>
        <fullName evidence="2">Similar to amine oxidase</fullName>
    </submittedName>
</protein>
<feature type="chain" id="PRO_5012971801" evidence="1">
    <location>
        <begin position="16"/>
        <end position="490"/>
    </location>
</feature>
<dbReference type="Gene3D" id="1.10.405.20">
    <property type="match status" value="1"/>
</dbReference>
<dbReference type="STRING" id="985895.E4ZG21"/>
<name>E4ZG21_LEPMJ</name>
<keyword evidence="3" id="KW-1185">Reference proteome</keyword>
<dbReference type="Proteomes" id="UP000002668">
    <property type="component" value="Genome"/>
</dbReference>
<dbReference type="EMBL" id="FP929064">
    <property type="protein sequence ID" value="CBX90241.1"/>
    <property type="molecule type" value="Genomic_DNA"/>
</dbReference>
<proteinExistence type="predicted"/>
<dbReference type="SUPFAM" id="SSF51905">
    <property type="entry name" value="FAD/NAD(P)-binding domain"/>
    <property type="match status" value="1"/>
</dbReference>
<feature type="signal peptide" evidence="1">
    <location>
        <begin position="1"/>
        <end position="15"/>
    </location>
</feature>
<dbReference type="InterPro" id="IPR050464">
    <property type="entry name" value="Zeta_carotene_desat/Oxidored"/>
</dbReference>
<dbReference type="eggNOG" id="ENOG502SIR2">
    <property type="taxonomic scope" value="Eukaryota"/>
</dbReference>
<gene>
    <name evidence="2" type="ORF">LEMA_P063670.1</name>
</gene>
<dbReference type="InParanoid" id="E4ZG21"/>
<dbReference type="OrthoDB" id="68575at2759"/>
<dbReference type="HOGENOM" id="CLU_028280_0_0_1"/>
<organism evidence="2 3">
    <name type="scientific">Leptosphaeria maculans (strain JN3 / isolate v23.1.3 / race Av1-4-5-6-7-8)</name>
    <name type="common">Blackleg fungus</name>
    <name type="synonym">Phoma lingam</name>
    <dbReference type="NCBI Taxonomy" id="985895"/>
    <lineage>
        <taxon>Eukaryota</taxon>
        <taxon>Fungi</taxon>
        <taxon>Dikarya</taxon>
        <taxon>Ascomycota</taxon>
        <taxon>Pezizomycotina</taxon>
        <taxon>Dothideomycetes</taxon>
        <taxon>Pleosporomycetidae</taxon>
        <taxon>Pleosporales</taxon>
        <taxon>Pleosporineae</taxon>
        <taxon>Leptosphaeriaceae</taxon>
        <taxon>Plenodomus</taxon>
        <taxon>Plenodomus lingam/Leptosphaeria maculans species complex</taxon>
    </lineage>
</organism>
<dbReference type="OMA" id="WIEINNA"/>
<dbReference type="Pfam" id="PF13450">
    <property type="entry name" value="NAD_binding_8"/>
    <property type="match status" value="1"/>
</dbReference>
<keyword evidence="1" id="KW-0732">Signal</keyword>
<dbReference type="PANTHER" id="PTHR42923:SF26">
    <property type="entry name" value="FMN REDUCTASE LOT6, PUTATIVE (AFU_ORTHOLOGUE AFUA_7G06600)-RELATED"/>
    <property type="match status" value="1"/>
</dbReference>
<dbReference type="GO" id="GO:0016491">
    <property type="term" value="F:oxidoreductase activity"/>
    <property type="evidence" value="ECO:0007669"/>
    <property type="project" value="TreeGrafter"/>
</dbReference>
<evidence type="ECO:0000313" key="2">
    <source>
        <dbReference type="EMBL" id="CBX90241.1"/>
    </source>
</evidence>
<dbReference type="PANTHER" id="PTHR42923">
    <property type="entry name" value="PROTOPORPHYRINOGEN OXIDASE"/>
    <property type="match status" value="1"/>
</dbReference>